<feature type="domain" description="DUF4872" evidence="2">
    <location>
        <begin position="154"/>
        <end position="320"/>
    </location>
</feature>
<keyword evidence="4" id="KW-1185">Reference proteome</keyword>
<sequence>MSKIIDNFKYFSGVHCGSTSLFNIARYYGHNLSEAMCFGLGSGLGFFYHRNEQFSPSIIFHGRCRSLESYFFKNLGVNFRWHKDEDFPWEKMITWIDKNVPVLILTDLYYLDYYHTNTHFGGHTVVLVGYNTKRGVALLVDTERKELQETSIPSLAKAMSSKEVPYPLYNYWSEVPFFTLQDLSGSIKLALALNCRKMLLPQSSKEGVSGMEEFIKEIPLWRNLKDFSWCAKYAYQVIERRGTGGGGFRALYAEYLEEAKEILPILKEINADTRMAEIASKWTELAFIFKDMSENGLMRLEQAASLAMDIFKNEKVFFQDVHGLLFGTNDLT</sequence>
<feature type="domain" description="Butirosin biosynthesis protein H N-terminal" evidence="1">
    <location>
        <begin position="15"/>
        <end position="142"/>
    </location>
</feature>
<protein>
    <submittedName>
        <fullName evidence="3">Butirosin biosynthesis protein H, N-terminal</fullName>
    </submittedName>
</protein>
<dbReference type="SUPFAM" id="SSF54001">
    <property type="entry name" value="Cysteine proteinases"/>
    <property type="match status" value="1"/>
</dbReference>
<organism evidence="3 4">
    <name type="scientific">Desulfoscipio geothermicus DSM 3669</name>
    <dbReference type="NCBI Taxonomy" id="1121426"/>
    <lineage>
        <taxon>Bacteria</taxon>
        <taxon>Bacillati</taxon>
        <taxon>Bacillota</taxon>
        <taxon>Clostridia</taxon>
        <taxon>Eubacteriales</taxon>
        <taxon>Desulfallaceae</taxon>
        <taxon>Desulfoscipio</taxon>
    </lineage>
</organism>
<dbReference type="InterPro" id="IPR038765">
    <property type="entry name" value="Papain-like_cys_pep_sf"/>
</dbReference>
<dbReference type="InterPro" id="IPR032369">
    <property type="entry name" value="DUF4872"/>
</dbReference>
<evidence type="ECO:0000259" key="2">
    <source>
        <dbReference type="Pfam" id="PF16169"/>
    </source>
</evidence>
<dbReference type="InterPro" id="IPR026935">
    <property type="entry name" value="BtrH_N"/>
</dbReference>
<evidence type="ECO:0000313" key="3">
    <source>
        <dbReference type="EMBL" id="SFQ95436.1"/>
    </source>
</evidence>
<dbReference type="STRING" id="39060.SAMN05660706_101194"/>
<gene>
    <name evidence="3" type="ORF">SAMN05660706_101194</name>
</gene>
<dbReference type="AlphaFoldDB" id="A0A1I6CQG7"/>
<evidence type="ECO:0000313" key="4">
    <source>
        <dbReference type="Proteomes" id="UP000199584"/>
    </source>
</evidence>
<dbReference type="Pfam" id="PF16169">
    <property type="entry name" value="DUF4872"/>
    <property type="match status" value="1"/>
</dbReference>
<dbReference type="Gene3D" id="3.90.70.10">
    <property type="entry name" value="Cysteine proteinases"/>
    <property type="match status" value="1"/>
</dbReference>
<dbReference type="RefSeq" id="WP_165608116.1">
    <property type="nucleotide sequence ID" value="NZ_FOYM01000001.1"/>
</dbReference>
<dbReference type="Pfam" id="PF14399">
    <property type="entry name" value="BtrH_N"/>
    <property type="match status" value="1"/>
</dbReference>
<proteinExistence type="predicted"/>
<reference evidence="4" key="1">
    <citation type="submission" date="2016-10" db="EMBL/GenBank/DDBJ databases">
        <authorList>
            <person name="Varghese N."/>
            <person name="Submissions S."/>
        </authorList>
    </citation>
    <scope>NUCLEOTIDE SEQUENCE [LARGE SCALE GENOMIC DNA]</scope>
    <source>
        <strain evidence="4">DSM 3669</strain>
    </source>
</reference>
<accession>A0A1I6CQG7</accession>
<dbReference type="EMBL" id="FOYM01000001">
    <property type="protein sequence ID" value="SFQ95436.1"/>
    <property type="molecule type" value="Genomic_DNA"/>
</dbReference>
<name>A0A1I6CQG7_9FIRM</name>
<evidence type="ECO:0000259" key="1">
    <source>
        <dbReference type="Pfam" id="PF14399"/>
    </source>
</evidence>
<dbReference type="Proteomes" id="UP000199584">
    <property type="component" value="Unassembled WGS sequence"/>
</dbReference>